<dbReference type="AlphaFoldDB" id="A0A3R7JIS6"/>
<evidence type="ECO:0000256" key="1">
    <source>
        <dbReference type="SAM" id="MobiDB-lite"/>
    </source>
</evidence>
<dbReference type="PANTHER" id="PTHR35796:SF3">
    <property type="entry name" value="BHLH DOMAIN-CONTAINING PROTEIN"/>
    <property type="match status" value="1"/>
</dbReference>
<comment type="caution">
    <text evidence="2">The sequence shown here is derived from an EMBL/GenBank/DDBJ whole genome shotgun (WGS) entry which is preliminary data.</text>
</comment>
<dbReference type="EMBL" id="MBAD02002330">
    <property type="protein sequence ID" value="RLN48238.1"/>
    <property type="molecule type" value="Genomic_DNA"/>
</dbReference>
<accession>A0A3R7JIS6</accession>
<feature type="region of interest" description="Disordered" evidence="1">
    <location>
        <begin position="37"/>
        <end position="64"/>
    </location>
</feature>
<dbReference type="PANTHER" id="PTHR35796">
    <property type="entry name" value="HYPOTHETICAL CYTOSOLIC PROTEIN"/>
    <property type="match status" value="1"/>
</dbReference>
<reference evidence="2 3" key="1">
    <citation type="submission" date="2018-07" db="EMBL/GenBank/DDBJ databases">
        <title>Genome sequencing of oomycete isolates from Chile give support for New Zealand origin for Phytophthora kernoviae and make available the first Nothophytophthora sp. genome.</title>
        <authorList>
            <person name="Studholme D.J."/>
            <person name="Sanfuentes E."/>
            <person name="Panda P."/>
            <person name="Hill R."/>
            <person name="Sambles C."/>
            <person name="Grant M."/>
            <person name="Williams N.M."/>
            <person name="Mcdougal R.L."/>
        </authorList>
    </citation>
    <scope>NUCLEOTIDE SEQUENCE [LARGE SCALE GENOMIC DNA]</scope>
    <source>
        <strain evidence="2">Chile7</strain>
    </source>
</reference>
<gene>
    <name evidence="2" type="ORF">BBJ29_006876</name>
</gene>
<evidence type="ECO:0008006" key="4">
    <source>
        <dbReference type="Google" id="ProtNLM"/>
    </source>
</evidence>
<evidence type="ECO:0000313" key="3">
    <source>
        <dbReference type="Proteomes" id="UP000284657"/>
    </source>
</evidence>
<proteinExistence type="predicted"/>
<organism evidence="2 3">
    <name type="scientific">Phytophthora kernoviae</name>
    <dbReference type="NCBI Taxonomy" id="325452"/>
    <lineage>
        <taxon>Eukaryota</taxon>
        <taxon>Sar</taxon>
        <taxon>Stramenopiles</taxon>
        <taxon>Oomycota</taxon>
        <taxon>Peronosporomycetes</taxon>
        <taxon>Peronosporales</taxon>
        <taxon>Peronosporaceae</taxon>
        <taxon>Phytophthora</taxon>
    </lineage>
</organism>
<sequence length="423" mass="48531">MKEFIDQDYAQQFDTTTIDIGNPVALEAMPFLPPSFGVTAPTTLPQPRPKKQRNYNPNKARDERKRELEYLRNEVEELGFKLEHLQAIKADRALRGDETLGSQLASGLPLLENPGPNHFVWEQTCARQLNCRLRSERENIHLKLLLKKQIQVAKSMEKLLNKRTKLTAAETSGSNNKRTIRVHVSLEDNVVEDVIVYEELNMGVEVSYQEVETMFASNELLPVTAPMRNVQMLDGENSMSLKIYDNKVMPFSMHATGEAWRCPWNHFSPNRCGFRIENTDDSIVEQFGMEMSDTKTKTAAKFFVQQRLRRYVEKDRIVIVWQSHIEPLEFSNKKLAGIRYREKGYVIIKPHNVSEASDDEAYTLVQTCYVITPDLPNQRLSDNNKTGALTEFVLSATVDNISTSTDMIENLLVDQELQQRSCI</sequence>
<name>A0A3R7JIS6_9STRA</name>
<protein>
    <recommendedName>
        <fullName evidence="4">M96 mating-specific protein family</fullName>
    </recommendedName>
</protein>
<dbReference type="Proteomes" id="UP000284657">
    <property type="component" value="Unassembled WGS sequence"/>
</dbReference>
<evidence type="ECO:0000313" key="2">
    <source>
        <dbReference type="EMBL" id="RLN48238.1"/>
    </source>
</evidence>